<dbReference type="AlphaFoldDB" id="A0AAE0SZR9"/>
<organism evidence="1 2">
    <name type="scientific">Potamilus streckersoni</name>
    <dbReference type="NCBI Taxonomy" id="2493646"/>
    <lineage>
        <taxon>Eukaryota</taxon>
        <taxon>Metazoa</taxon>
        <taxon>Spiralia</taxon>
        <taxon>Lophotrochozoa</taxon>
        <taxon>Mollusca</taxon>
        <taxon>Bivalvia</taxon>
        <taxon>Autobranchia</taxon>
        <taxon>Heteroconchia</taxon>
        <taxon>Palaeoheterodonta</taxon>
        <taxon>Unionida</taxon>
        <taxon>Unionoidea</taxon>
        <taxon>Unionidae</taxon>
        <taxon>Ambleminae</taxon>
        <taxon>Lampsilini</taxon>
        <taxon>Potamilus</taxon>
    </lineage>
</organism>
<dbReference type="EMBL" id="JAEAOA010001187">
    <property type="protein sequence ID" value="KAK3601162.1"/>
    <property type="molecule type" value="Genomic_DNA"/>
</dbReference>
<dbReference type="Proteomes" id="UP001195483">
    <property type="component" value="Unassembled WGS sequence"/>
</dbReference>
<sequence>MYCSINDGSIKVINPDPKIYTYIFANDDNNICQVKWSSERKFATITKCDQDEDNQF</sequence>
<name>A0AAE0SZR9_9BIVA</name>
<reference evidence="1" key="3">
    <citation type="submission" date="2023-05" db="EMBL/GenBank/DDBJ databases">
        <authorList>
            <person name="Smith C.H."/>
        </authorList>
    </citation>
    <scope>NUCLEOTIDE SEQUENCE</scope>
    <source>
        <strain evidence="1">CHS0354</strain>
        <tissue evidence="1">Mantle</tissue>
    </source>
</reference>
<proteinExistence type="predicted"/>
<evidence type="ECO:0000313" key="1">
    <source>
        <dbReference type="EMBL" id="KAK3601162.1"/>
    </source>
</evidence>
<evidence type="ECO:0000313" key="2">
    <source>
        <dbReference type="Proteomes" id="UP001195483"/>
    </source>
</evidence>
<reference evidence="1" key="2">
    <citation type="journal article" date="2021" name="Genome Biol. Evol.">
        <title>Developing a high-quality reference genome for a parasitic bivalve with doubly uniparental inheritance (Bivalvia: Unionida).</title>
        <authorList>
            <person name="Smith C.H."/>
        </authorList>
    </citation>
    <scope>NUCLEOTIDE SEQUENCE</scope>
    <source>
        <strain evidence="1">CHS0354</strain>
        <tissue evidence="1">Mantle</tissue>
    </source>
</reference>
<reference evidence="1" key="1">
    <citation type="journal article" date="2021" name="Genome Biol. Evol.">
        <title>A High-Quality Reference Genome for a Parasitic Bivalve with Doubly Uniparental Inheritance (Bivalvia: Unionida).</title>
        <authorList>
            <person name="Smith C.H."/>
        </authorList>
    </citation>
    <scope>NUCLEOTIDE SEQUENCE</scope>
    <source>
        <strain evidence="1">CHS0354</strain>
    </source>
</reference>
<protein>
    <submittedName>
        <fullName evidence="1">Uncharacterized protein</fullName>
    </submittedName>
</protein>
<accession>A0AAE0SZR9</accession>
<gene>
    <name evidence="1" type="ORF">CHS0354_019161</name>
</gene>
<keyword evidence="2" id="KW-1185">Reference proteome</keyword>
<comment type="caution">
    <text evidence="1">The sequence shown here is derived from an EMBL/GenBank/DDBJ whole genome shotgun (WGS) entry which is preliminary data.</text>
</comment>